<keyword evidence="2" id="KW-1185">Reference proteome</keyword>
<evidence type="ECO:0000256" key="1">
    <source>
        <dbReference type="SAM" id="MobiDB-lite"/>
    </source>
</evidence>
<proteinExistence type="predicted"/>
<dbReference type="CTD" id="53336"/>
<feature type="compositionally biased region" description="Basic and acidic residues" evidence="1">
    <location>
        <begin position="71"/>
        <end position="88"/>
    </location>
</feature>
<dbReference type="Proteomes" id="UP000189704">
    <property type="component" value="Unplaced"/>
</dbReference>
<dbReference type="AlphaFoldDB" id="A0A1U7TPA8"/>
<feature type="region of interest" description="Disordered" evidence="1">
    <location>
        <begin position="46"/>
        <end position="90"/>
    </location>
</feature>
<gene>
    <name evidence="3" type="primary">CPXCR1</name>
</gene>
<dbReference type="KEGG" id="csyr:103263788"/>
<reference evidence="3" key="1">
    <citation type="submission" date="2025-08" db="UniProtKB">
        <authorList>
            <consortium name="RefSeq"/>
        </authorList>
    </citation>
    <scope>IDENTIFICATION</scope>
</reference>
<name>A0A1U7TPA8_CARSF</name>
<dbReference type="STRING" id="1868482.ENSTSYP00000013161"/>
<dbReference type="RefSeq" id="XP_008059645.1">
    <property type="nucleotide sequence ID" value="XM_008061454.1"/>
</dbReference>
<protein>
    <submittedName>
        <fullName evidence="3">CPX chromosomal region candidate gene 1 protein</fullName>
    </submittedName>
</protein>
<evidence type="ECO:0000313" key="3">
    <source>
        <dbReference type="RefSeq" id="XP_008059645.1"/>
    </source>
</evidence>
<organism evidence="2 3">
    <name type="scientific">Carlito syrichta</name>
    <name type="common">Philippine tarsier</name>
    <name type="synonym">Tarsius syrichta</name>
    <dbReference type="NCBI Taxonomy" id="1868482"/>
    <lineage>
        <taxon>Eukaryota</taxon>
        <taxon>Metazoa</taxon>
        <taxon>Chordata</taxon>
        <taxon>Craniata</taxon>
        <taxon>Vertebrata</taxon>
        <taxon>Euteleostomi</taxon>
        <taxon>Mammalia</taxon>
        <taxon>Eutheria</taxon>
        <taxon>Euarchontoglires</taxon>
        <taxon>Primates</taxon>
        <taxon>Haplorrhini</taxon>
        <taxon>Tarsiiformes</taxon>
        <taxon>Tarsiidae</taxon>
        <taxon>Carlito</taxon>
    </lineage>
</organism>
<feature type="compositionally biased region" description="Polar residues" evidence="1">
    <location>
        <begin position="1"/>
        <end position="31"/>
    </location>
</feature>
<dbReference type="OrthoDB" id="9833136at2759"/>
<evidence type="ECO:0000313" key="2">
    <source>
        <dbReference type="Proteomes" id="UP000189704"/>
    </source>
</evidence>
<accession>A0A1U7TPA8</accession>
<dbReference type="GeneID" id="103263788"/>
<sequence length="324" mass="37345">MTSPTKDGSDTTDNALKNSKNETPNDFTTEPPSVDCNMICQVETNSINKEPGTLTSEEDAVPQAVENSELETEKIQKDSQKQDTKETEPLQIKIPIPRKLIFFMSGLGRIQKRSILLAKSDKNNSLTDRSQFNSGKMEIKTSNFFHSTMSHKIPFQLSMSWRIPLISNHDIRRMLLRLLCGRYVSQAAGHQNATWGKQKYIAVLSHPNIFNQNERVIIFGRPLRVYYYHPLIERMTSGKFYKSTNTKKKDGFHIIVRSVFCVPWTQIQDIFSRKAFENHVRSHHNMRIVLISTENGWKYLCPICGSSFSNLVEFRQHSCHFPEN</sequence>
<feature type="region of interest" description="Disordered" evidence="1">
    <location>
        <begin position="1"/>
        <end position="34"/>
    </location>
</feature>